<accession>A0ACC0V2J2</accession>
<comment type="caution">
    <text evidence="1">The sequence shown here is derived from an EMBL/GenBank/DDBJ whole genome shotgun (WGS) entry which is preliminary data.</text>
</comment>
<dbReference type="Proteomes" id="UP001163324">
    <property type="component" value="Chromosome 4"/>
</dbReference>
<gene>
    <name evidence="1" type="ORF">N3K66_004877</name>
</gene>
<proteinExistence type="predicted"/>
<evidence type="ECO:0000313" key="2">
    <source>
        <dbReference type="Proteomes" id="UP001163324"/>
    </source>
</evidence>
<protein>
    <submittedName>
        <fullName evidence="1">Uncharacterized protein</fullName>
    </submittedName>
</protein>
<name>A0ACC0V2J2_9HYPO</name>
<dbReference type="EMBL" id="CM047943">
    <property type="protein sequence ID" value="KAI9900615.1"/>
    <property type="molecule type" value="Genomic_DNA"/>
</dbReference>
<organism evidence="1 2">
    <name type="scientific">Trichothecium roseum</name>
    <dbReference type="NCBI Taxonomy" id="47278"/>
    <lineage>
        <taxon>Eukaryota</taxon>
        <taxon>Fungi</taxon>
        <taxon>Dikarya</taxon>
        <taxon>Ascomycota</taxon>
        <taxon>Pezizomycotina</taxon>
        <taxon>Sordariomycetes</taxon>
        <taxon>Hypocreomycetidae</taxon>
        <taxon>Hypocreales</taxon>
        <taxon>Hypocreales incertae sedis</taxon>
        <taxon>Trichothecium</taxon>
    </lineage>
</organism>
<evidence type="ECO:0000313" key="1">
    <source>
        <dbReference type="EMBL" id="KAI9900615.1"/>
    </source>
</evidence>
<sequence length="967" mass="105225">MADDENNALFGLDDSSLSFIDEGSAPGDAISNPSIDPSSISNDDTNWDFGTNQFDAFDPISTASTSQSLYGAALWDAPSFDLQSGANFDDTLGAIDDGAAFIFSGMNDSSISQAPKVTARPKLQTPRQAITLSPAQQEKLRNIAMPPHLSYHSPNSASSPDSNSGDIKKSARGSPNGSKPNSKKRKVISDDEEEDDDDDEDKPVKKTSHNMIEKRYRNNLNDKIAALRDSVPSLRILSKSAKGEDTTADREELHGLTPAHKLNKATVLSKATEYIHHLEKRLSRVTEENKGQSARIAAFEKLFLAGAMNGSIQPPPTPLNYTPQEPLQHSFMSSPGSSGSPQSTSNAPAGMIQVPEDMKRIIAAQMAVGRPYPVPEQSYSPTNVVLQQQQLQQQQQQQQQQSRWNTAGPYFGKLMVGSLAGLMILEAVREEEASNESTDGRGLFALPVQLLSRFSNCFDFHIRGFHVHTSLKLLLLIGTVMWICIPSLFAATQRKTRKGQYSTLQAAPSPASPIQVRQQAWLTAVQSVWIPQRSFAFEAAALLLRTLKLSLCNLVGTAGYQMLTGLDADQETARIRAWSIALDSQLAGGDVEINNSRMVLTLMASGTLPDTPARLMLKALHIRIVLWNVGRKWHLGPLHSLAASLARSRWNNARQLNKLYVAARKHGHAREDELPEHLAKLVELECDDVLNHGVIQRAYNLAFNLKTTDQVKRPIEGMDAVVSDTAIGSPMDAVAAWWSTQLLHKVLNTTLNHEDPARSSITQRIELAIQTAPLGTTAQARAVIAKAVFFNENRGENIAKALETIGHDKAQGSTRESVSIINSASYVSKPDMRLALSCAIAIAHLKRIESTVGTPLQGLRTVEAMMRPRAGSMSLLASTAAAELMEQLFQHKSAAETFSLQLEHLAGSLRLWIGGSAGDKCGVSPAVRHMTVERCLNVTKSLVGMELDTGYGSLSEDEGESLTTISA</sequence>
<keyword evidence="2" id="KW-1185">Reference proteome</keyword>
<reference evidence="1" key="1">
    <citation type="submission" date="2022-10" db="EMBL/GenBank/DDBJ databases">
        <title>Complete Genome of Trichothecium roseum strain YXFP-22015, a Plant Pathogen Isolated from Citrus.</title>
        <authorList>
            <person name="Wang Y."/>
            <person name="Zhu L."/>
        </authorList>
    </citation>
    <scope>NUCLEOTIDE SEQUENCE</scope>
    <source>
        <strain evidence="1">YXFP-22015</strain>
    </source>
</reference>